<feature type="non-terminal residue" evidence="2">
    <location>
        <position position="1"/>
    </location>
</feature>
<dbReference type="InterPro" id="IPR046779">
    <property type="entry name" value="LapA_adhesin_dom"/>
</dbReference>
<dbReference type="InterPro" id="IPR036465">
    <property type="entry name" value="vWFA_dom_sf"/>
</dbReference>
<organism evidence="2 3">
    <name type="scientific">Halarcobacter ebronensis</name>
    <dbReference type="NCBI Taxonomy" id="1462615"/>
    <lineage>
        <taxon>Bacteria</taxon>
        <taxon>Pseudomonadati</taxon>
        <taxon>Campylobacterota</taxon>
        <taxon>Epsilonproteobacteria</taxon>
        <taxon>Campylobacterales</taxon>
        <taxon>Arcobacteraceae</taxon>
        <taxon>Halarcobacter</taxon>
    </lineage>
</organism>
<evidence type="ECO:0000313" key="3">
    <source>
        <dbReference type="Proteomes" id="UP000290172"/>
    </source>
</evidence>
<reference evidence="2 3" key="1">
    <citation type="submission" date="2017-10" db="EMBL/GenBank/DDBJ databases">
        <title>Genomics of the genus Arcobacter.</title>
        <authorList>
            <person name="Perez-Cataluna A."/>
            <person name="Figueras M.J."/>
        </authorList>
    </citation>
    <scope>NUCLEOTIDE SEQUENCE [LARGE SCALE GENOMIC DNA]</scope>
    <source>
        <strain evidence="2 3">CECT 8993</strain>
    </source>
</reference>
<gene>
    <name evidence="2" type="ORF">CRV08_10915</name>
</gene>
<name>A0A4Q0YA13_9BACT</name>
<dbReference type="EMBL" id="PDKJ01000010">
    <property type="protein sequence ID" value="RXJ67096.1"/>
    <property type="molecule type" value="Genomic_DNA"/>
</dbReference>
<evidence type="ECO:0000259" key="1">
    <source>
        <dbReference type="PROSITE" id="PS50234"/>
    </source>
</evidence>
<protein>
    <recommendedName>
        <fullName evidence="1">VWFA domain-containing protein</fullName>
    </recommendedName>
</protein>
<proteinExistence type="predicted"/>
<dbReference type="RefSeq" id="WP_164970300.1">
    <property type="nucleotide sequence ID" value="NZ_PDKJ01000010.1"/>
</dbReference>
<dbReference type="SMART" id="SM00327">
    <property type="entry name" value="VWA"/>
    <property type="match status" value="1"/>
</dbReference>
<dbReference type="Gene3D" id="3.40.50.410">
    <property type="entry name" value="von Willebrand factor, type A domain"/>
    <property type="match status" value="1"/>
</dbReference>
<accession>A0A4Q0YA13</accession>
<dbReference type="PROSITE" id="PS50234">
    <property type="entry name" value="VWFA"/>
    <property type="match status" value="1"/>
</dbReference>
<dbReference type="CDD" id="cd00198">
    <property type="entry name" value="vWFA"/>
    <property type="match status" value="1"/>
</dbReference>
<sequence>GETVSLGAVSVEVVAATGETTAPEFEKLTVDDTKAEIDISDTIDKTTITLVAPDDVDENATKATYTVKVDNAPQGDLTVTVEVNGVEREVIIKDGETSTTFDIDVRVDDYYIDSDDTTVAKIVDHSGGNYEDVTYNNDDDTVVVKDDADVTNVTITATITKTTTIDVSNVDEEASYTVRAYDLDGDEVNVSKVTNTDHDGFGVSSNTSNYGGSAADSEIGSVYNNGEWSSEKLVVEFKEDVLSVDVSFAWKNSQEKAVINFYKDGVKVGETIYDYGGTDTVDDILTLQPSNGEAFDTIEFSGAINDWNYADHDYLINSIAYKEIVSESTELTNGTEEVTFTIQTSNVPDPSHYDYINTFPTAVVEVEDGEGNKTTYTIKLDDNGIGTLTIPANGSTNITATVIEVNGNFEAVNLDNASVELTVSLPETEDDSIIIDEDQTYTLTTNDFGTLGDDITKVKVETLPTNGVLLLSGVAVAAGDEVSISDIESGKLVFKPTENSDADSGFDFKVSDGTNWSADSNTTTIEIIAVADKPTATIDVTKIESSSSSEELIVKVGDKTYNISEIIANKDLYTELSGITNSTSTNKSSVVINEDMDSNDYLKTTNSDDIIVLNGDFGEQWGNAKFEGMSGNDVYVILGDIKGYNNAINDSAGDADVIYLSKSREYYVITDSSNHIVNDSGTGVDFTITQYDDNGNFVGSMRINNIEGIVFGDGSTFGSVEKVETTTTTEEYQVDFSAALTDLDGSESLTVTISNVPEGATFDTDALVNKGNGVWELTIAEGQKSVDYQDIKMTVPEGTKDVDLTITARATETNDNNDGQNYAETTDSDAVLYSSNEINSIELGTSTTNLIFTLDVSGSMNDWVRNSSGNWVTRLDIAVASIKATIEAYEDLGKTEVNLTLFNSTSNNIGWMSANDAINYLEGLSFKNIGYYNNPEYLIQYNNNNINGLSKHAGTDYRDGLKETQTVDFTGHNADTTVAYFISDGKPTENETKVDSDNDNAIKNWKSYVDANIDTLYVVGVGQGADDDYLKVVQVQDGDEVIIVRDESTLGDVLLNTVTQTITGDVSDNIYGGDGEFTIDSIVVDDVTYTKDTFPQEGIKLDGDGTFKFNFDDGTYSYSAKSSEFNEDVTKSFTVNASDEDGDKTSLEVDIKVDITPLSTGTTLSFDLADDTIDLSNINETNIKVIDLENGTKQTISLSSEDLDDLIDTQSHELIIKGDSTDEIKFDDSDNWSKSSEKTQIEGQDGEFYEYTSTSNPNISIFIDDEVKTDL</sequence>
<dbReference type="SUPFAM" id="SSF53300">
    <property type="entry name" value="vWA-like"/>
    <property type="match status" value="1"/>
</dbReference>
<dbReference type="AlphaFoldDB" id="A0A4Q0YA13"/>
<evidence type="ECO:0000313" key="2">
    <source>
        <dbReference type="EMBL" id="RXJ67096.1"/>
    </source>
</evidence>
<dbReference type="InterPro" id="IPR002035">
    <property type="entry name" value="VWF_A"/>
</dbReference>
<dbReference type="Pfam" id="PF20579">
    <property type="entry name" value="LapA"/>
    <property type="match status" value="1"/>
</dbReference>
<dbReference type="Proteomes" id="UP000290172">
    <property type="component" value="Unassembled WGS sequence"/>
</dbReference>
<comment type="caution">
    <text evidence="2">The sequence shown here is derived from an EMBL/GenBank/DDBJ whole genome shotgun (WGS) entry which is preliminary data.</text>
</comment>
<feature type="domain" description="VWFA" evidence="1">
    <location>
        <begin position="849"/>
        <end position="1058"/>
    </location>
</feature>